<dbReference type="NCBIfam" id="TIGR01439">
    <property type="entry name" value="lp_hng_hel_AbrB"/>
    <property type="match status" value="1"/>
</dbReference>
<evidence type="ECO:0000256" key="1">
    <source>
        <dbReference type="PROSITE-ProRule" id="PRU01076"/>
    </source>
</evidence>
<evidence type="ECO:0000313" key="3">
    <source>
        <dbReference type="EMBL" id="MBB3977255.1"/>
    </source>
</evidence>
<sequence>MRVTSKGQVTIPRDMRELVGIQPNSEVVFAIEGGKLTIVPKDGKREAEERARLDRFLDVLRRLGGTGDQAMDADALARITRDRD</sequence>
<feature type="domain" description="SpoVT-AbrB" evidence="2">
    <location>
        <begin position="1"/>
        <end position="43"/>
    </location>
</feature>
<organism evidence="3 4">
    <name type="scientific">Mycoplana azooxidifex</name>
    <dbReference type="NCBI Taxonomy" id="1636188"/>
    <lineage>
        <taxon>Bacteria</taxon>
        <taxon>Pseudomonadati</taxon>
        <taxon>Pseudomonadota</taxon>
        <taxon>Alphaproteobacteria</taxon>
        <taxon>Hyphomicrobiales</taxon>
        <taxon>Rhizobiaceae</taxon>
        <taxon>Mycoplana</taxon>
    </lineage>
</organism>
<keyword evidence="4" id="KW-1185">Reference proteome</keyword>
<dbReference type="Proteomes" id="UP000574761">
    <property type="component" value="Unassembled WGS sequence"/>
</dbReference>
<dbReference type="InterPro" id="IPR007159">
    <property type="entry name" value="SpoVT-AbrB_dom"/>
</dbReference>
<dbReference type="SUPFAM" id="SSF89447">
    <property type="entry name" value="AbrB/MazE/MraZ-like"/>
    <property type="match status" value="1"/>
</dbReference>
<evidence type="ECO:0000313" key="4">
    <source>
        <dbReference type="Proteomes" id="UP000574761"/>
    </source>
</evidence>
<proteinExistence type="predicted"/>
<name>A0A7W6GJ73_9HYPH</name>
<comment type="caution">
    <text evidence="3">The sequence shown here is derived from an EMBL/GenBank/DDBJ whole genome shotgun (WGS) entry which is preliminary data.</text>
</comment>
<dbReference type="GO" id="GO:0003677">
    <property type="term" value="F:DNA binding"/>
    <property type="evidence" value="ECO:0007669"/>
    <property type="project" value="UniProtKB-UniRule"/>
</dbReference>
<reference evidence="3 4" key="1">
    <citation type="submission" date="2020-08" db="EMBL/GenBank/DDBJ databases">
        <title>Genomic Encyclopedia of Type Strains, Phase IV (KMG-IV): sequencing the most valuable type-strain genomes for metagenomic binning, comparative biology and taxonomic classification.</title>
        <authorList>
            <person name="Goeker M."/>
        </authorList>
    </citation>
    <scope>NUCLEOTIDE SEQUENCE [LARGE SCALE GENOMIC DNA]</scope>
    <source>
        <strain evidence="3 4">DSM 100211</strain>
    </source>
</reference>
<dbReference type="PROSITE" id="PS51740">
    <property type="entry name" value="SPOVT_ABRB"/>
    <property type="match status" value="1"/>
</dbReference>
<dbReference type="SMART" id="SM00966">
    <property type="entry name" value="SpoVT_AbrB"/>
    <property type="match status" value="1"/>
</dbReference>
<gene>
    <name evidence="3" type="ORF">GGQ64_002461</name>
</gene>
<dbReference type="RefSeq" id="WP_183804470.1">
    <property type="nucleotide sequence ID" value="NZ_JACIEE010000005.1"/>
</dbReference>
<evidence type="ECO:0000259" key="2">
    <source>
        <dbReference type="PROSITE" id="PS51740"/>
    </source>
</evidence>
<dbReference type="EMBL" id="JACIEE010000005">
    <property type="protein sequence ID" value="MBB3977255.1"/>
    <property type="molecule type" value="Genomic_DNA"/>
</dbReference>
<keyword evidence="1" id="KW-0238">DNA-binding</keyword>
<dbReference type="Pfam" id="PF04014">
    <property type="entry name" value="MazE_antitoxin"/>
    <property type="match status" value="1"/>
</dbReference>
<dbReference type="AlphaFoldDB" id="A0A7W6GJ73"/>
<protein>
    <submittedName>
        <fullName evidence="3">AbrB family looped-hinge helix DNA binding protein</fullName>
    </submittedName>
</protein>
<dbReference type="Gene3D" id="2.10.260.10">
    <property type="match status" value="1"/>
</dbReference>
<dbReference type="InterPro" id="IPR037914">
    <property type="entry name" value="SpoVT-AbrB_sf"/>
</dbReference>
<accession>A0A7W6GJ73</accession>